<reference evidence="3" key="1">
    <citation type="journal article" date="2018" name="Nat. Microbiol.">
        <title>Leveraging single-cell genomics to expand the fungal tree of life.</title>
        <authorList>
            <person name="Ahrendt S.R."/>
            <person name="Quandt C.A."/>
            <person name="Ciobanu D."/>
            <person name="Clum A."/>
            <person name="Salamov A."/>
            <person name="Andreopoulos B."/>
            <person name="Cheng J.F."/>
            <person name="Woyke T."/>
            <person name="Pelin A."/>
            <person name="Henrissat B."/>
            <person name="Reynolds N.K."/>
            <person name="Benny G.L."/>
            <person name="Smith M.E."/>
            <person name="James T.Y."/>
            <person name="Grigoriev I.V."/>
        </authorList>
    </citation>
    <scope>NUCLEOTIDE SEQUENCE [LARGE SCALE GENOMIC DNA]</scope>
</reference>
<feature type="compositionally biased region" description="Basic and acidic residues" evidence="1">
    <location>
        <begin position="28"/>
        <end position="47"/>
    </location>
</feature>
<feature type="region of interest" description="Disordered" evidence="1">
    <location>
        <begin position="27"/>
        <end position="124"/>
    </location>
</feature>
<dbReference type="Proteomes" id="UP000269721">
    <property type="component" value="Unassembled WGS sequence"/>
</dbReference>
<sequence length="252" mass="26723">MSSKIGNINPRGVPSLLIFCRILHVGKQRPDPPRSLRVSSDKRRATEEGGDGLRVWDHESSNLRVSEEGDEGEQELDVGRKRPWPPSIPSTSLAASSSPSFSTQSIHTLGGNGGNSDERNAQRNASEVIAQEPPEALAVSSLLAIVEALLAVAVRLTHALSGGCDQQHETEDGDDGGGSAKDVKSKIRGRGDQVENELGINPGCKEPTVRLPRSAEGGALGPSCGPTPHSRRYKVAPSQPPHCTRTTAILRG</sequence>
<dbReference type="AlphaFoldDB" id="A0A4P9VXL7"/>
<feature type="region of interest" description="Disordered" evidence="1">
    <location>
        <begin position="164"/>
        <end position="197"/>
    </location>
</feature>
<proteinExistence type="predicted"/>
<organism evidence="2 3">
    <name type="scientific">Blyttiomyces helicus</name>
    <dbReference type="NCBI Taxonomy" id="388810"/>
    <lineage>
        <taxon>Eukaryota</taxon>
        <taxon>Fungi</taxon>
        <taxon>Fungi incertae sedis</taxon>
        <taxon>Chytridiomycota</taxon>
        <taxon>Chytridiomycota incertae sedis</taxon>
        <taxon>Chytridiomycetes</taxon>
        <taxon>Chytridiomycetes incertae sedis</taxon>
        <taxon>Blyttiomyces</taxon>
    </lineage>
</organism>
<keyword evidence="3" id="KW-1185">Reference proteome</keyword>
<name>A0A4P9VXL7_9FUNG</name>
<gene>
    <name evidence="2" type="ORF">BDK51DRAFT_49031</name>
</gene>
<evidence type="ECO:0000313" key="3">
    <source>
        <dbReference type="Proteomes" id="UP000269721"/>
    </source>
</evidence>
<feature type="region of interest" description="Disordered" evidence="1">
    <location>
        <begin position="209"/>
        <end position="252"/>
    </location>
</feature>
<protein>
    <submittedName>
        <fullName evidence="2">Uncharacterized protein</fullName>
    </submittedName>
</protein>
<feature type="compositionally biased region" description="Basic and acidic residues" evidence="1">
    <location>
        <begin position="181"/>
        <end position="193"/>
    </location>
</feature>
<feature type="compositionally biased region" description="Basic and acidic residues" evidence="1">
    <location>
        <begin position="54"/>
        <end position="67"/>
    </location>
</feature>
<feature type="compositionally biased region" description="Low complexity" evidence="1">
    <location>
        <begin position="89"/>
        <end position="106"/>
    </location>
</feature>
<evidence type="ECO:0000256" key="1">
    <source>
        <dbReference type="SAM" id="MobiDB-lite"/>
    </source>
</evidence>
<evidence type="ECO:0000313" key="2">
    <source>
        <dbReference type="EMBL" id="RKO84474.1"/>
    </source>
</evidence>
<dbReference type="EMBL" id="ML000060">
    <property type="protein sequence ID" value="RKO84474.1"/>
    <property type="molecule type" value="Genomic_DNA"/>
</dbReference>
<accession>A0A4P9VXL7</accession>